<organism evidence="2 3">
    <name type="scientific">Paenibacillus cellulosilyticus</name>
    <dbReference type="NCBI Taxonomy" id="375489"/>
    <lineage>
        <taxon>Bacteria</taxon>
        <taxon>Bacillati</taxon>
        <taxon>Bacillota</taxon>
        <taxon>Bacilli</taxon>
        <taxon>Bacillales</taxon>
        <taxon>Paenibacillaceae</taxon>
        <taxon>Paenibacillus</taxon>
    </lineage>
</organism>
<comment type="caution">
    <text evidence="2">The sequence shown here is derived from an EMBL/GenBank/DDBJ whole genome shotgun (WGS) entry which is preliminary data.</text>
</comment>
<feature type="domain" description="DUF7948" evidence="1">
    <location>
        <begin position="31"/>
        <end position="233"/>
    </location>
</feature>
<sequence>MSGNSSQPGRGVQRNLQEQSPMFAFAEYEANREQGFLYTARADGMRGGFATDRFVLMIDKVNGCEGRSRSRQMSGVRLDYRFAGAARSVMPELLDELPSTRHRLLETEAGIVTESVPLHQRVIYRNLWPQIDVVYYGSEGGLKYDVMVHPGGNLGDIQFDISGIEMLSVDRGGSLILATSMGSLIEEPPVCHQLFGGLEVPVQCRFRQLGPNRYGFEAVGDYDHNETLVIDPMLKLI</sequence>
<dbReference type="RefSeq" id="WP_110042152.1">
    <property type="nucleotide sequence ID" value="NZ_CP054613.1"/>
</dbReference>
<dbReference type="OrthoDB" id="9796428at2"/>
<dbReference type="Pfam" id="PF25778">
    <property type="entry name" value="DUF7948"/>
    <property type="match status" value="1"/>
</dbReference>
<accession>A0A2V2Z1A7</accession>
<protein>
    <recommendedName>
        <fullName evidence="1">DUF7948 domain-containing protein</fullName>
    </recommendedName>
</protein>
<keyword evidence="3" id="KW-1185">Reference proteome</keyword>
<name>A0A2V2Z1A7_9BACL</name>
<dbReference type="EMBL" id="QGTQ01000001">
    <property type="protein sequence ID" value="PWW08637.1"/>
    <property type="molecule type" value="Genomic_DNA"/>
</dbReference>
<dbReference type="InterPro" id="IPR057708">
    <property type="entry name" value="DUF7948"/>
</dbReference>
<dbReference type="Proteomes" id="UP000246635">
    <property type="component" value="Unassembled WGS sequence"/>
</dbReference>
<evidence type="ECO:0000313" key="2">
    <source>
        <dbReference type="EMBL" id="PWW08637.1"/>
    </source>
</evidence>
<reference evidence="2 3" key="1">
    <citation type="submission" date="2018-05" db="EMBL/GenBank/DDBJ databases">
        <title>Genomic Encyclopedia of Type Strains, Phase III (KMG-III): the genomes of soil and plant-associated and newly described type strains.</title>
        <authorList>
            <person name="Whitman W."/>
        </authorList>
    </citation>
    <scope>NUCLEOTIDE SEQUENCE [LARGE SCALE GENOMIC DNA]</scope>
    <source>
        <strain evidence="2 3">CECT 5696</strain>
    </source>
</reference>
<proteinExistence type="predicted"/>
<evidence type="ECO:0000259" key="1">
    <source>
        <dbReference type="Pfam" id="PF25778"/>
    </source>
</evidence>
<evidence type="ECO:0000313" key="3">
    <source>
        <dbReference type="Proteomes" id="UP000246635"/>
    </source>
</evidence>
<dbReference type="AlphaFoldDB" id="A0A2V2Z1A7"/>
<gene>
    <name evidence="2" type="ORF">DFQ01_101361</name>
</gene>